<keyword evidence="5" id="KW-1185">Reference proteome</keyword>
<dbReference type="PRINTS" id="PR00081">
    <property type="entry name" value="GDHRDH"/>
</dbReference>
<dbReference type="Proteomes" id="UP000448575">
    <property type="component" value="Unassembled WGS sequence"/>
</dbReference>
<dbReference type="PRINTS" id="PR00080">
    <property type="entry name" value="SDRFAMILY"/>
</dbReference>
<accession>A0A6N9HED2</accession>
<dbReference type="PANTHER" id="PTHR42760:SF115">
    <property type="entry name" value="3-OXOACYL-[ACYL-CARRIER-PROTEIN] REDUCTASE FABG"/>
    <property type="match status" value="1"/>
</dbReference>
<sequence>MTTIFITGAAGALGSAVARAFDAAGTNTVLLGRDLARLESACGPASERRMLASADLRDAASVAAAARTAIQRFGRLDALCNIAGGFAMGTPVHATSDAQWDDLFDLNVRSLRNAVAAVVPGMLDGQGGKVVNIASGSARQGLANMGAYCASKDVVIRLTESMSAELRGQGVNVNCVLPGTIDTPENRAAMPNADRSKWVAPDALAEVILFLCSPAARAIHGAAIPCT</sequence>
<dbReference type="AlphaFoldDB" id="A0A6N9HED2"/>
<organism evidence="4 5">
    <name type="scientific">Pseudoduganella guangdongensis</name>
    <dbReference type="NCBI Taxonomy" id="2692179"/>
    <lineage>
        <taxon>Bacteria</taxon>
        <taxon>Pseudomonadati</taxon>
        <taxon>Pseudomonadota</taxon>
        <taxon>Betaproteobacteria</taxon>
        <taxon>Burkholderiales</taxon>
        <taxon>Oxalobacteraceae</taxon>
        <taxon>Telluria group</taxon>
        <taxon>Pseudoduganella</taxon>
    </lineage>
</organism>
<dbReference type="EMBL" id="WWCJ01000002">
    <property type="protein sequence ID" value="MYN01215.1"/>
    <property type="molecule type" value="Genomic_DNA"/>
</dbReference>
<protein>
    <submittedName>
        <fullName evidence="4">SDR family NAD(P)-dependent oxidoreductase</fullName>
    </submittedName>
</protein>
<dbReference type="RefSeq" id="WP_161024228.1">
    <property type="nucleotide sequence ID" value="NZ_WWCJ01000002.1"/>
</dbReference>
<evidence type="ECO:0000256" key="1">
    <source>
        <dbReference type="ARBA" id="ARBA00006484"/>
    </source>
</evidence>
<evidence type="ECO:0000256" key="2">
    <source>
        <dbReference type="ARBA" id="ARBA00023002"/>
    </source>
</evidence>
<dbReference type="SUPFAM" id="SSF51735">
    <property type="entry name" value="NAD(P)-binding Rossmann-fold domains"/>
    <property type="match status" value="1"/>
</dbReference>
<dbReference type="GO" id="GO:0016616">
    <property type="term" value="F:oxidoreductase activity, acting on the CH-OH group of donors, NAD or NADP as acceptor"/>
    <property type="evidence" value="ECO:0007669"/>
    <property type="project" value="TreeGrafter"/>
</dbReference>
<dbReference type="InterPro" id="IPR036291">
    <property type="entry name" value="NAD(P)-bd_dom_sf"/>
</dbReference>
<reference evidence="4 5" key="1">
    <citation type="submission" date="2019-12" db="EMBL/GenBank/DDBJ databases">
        <title>Novel species isolated from a subtropical stream in China.</title>
        <authorList>
            <person name="Lu H."/>
        </authorList>
    </citation>
    <scope>NUCLEOTIDE SEQUENCE [LARGE SCALE GENOMIC DNA]</scope>
    <source>
        <strain evidence="4 5">DS3</strain>
    </source>
</reference>
<evidence type="ECO:0000313" key="5">
    <source>
        <dbReference type="Proteomes" id="UP000448575"/>
    </source>
</evidence>
<evidence type="ECO:0000313" key="4">
    <source>
        <dbReference type="EMBL" id="MYN01215.1"/>
    </source>
</evidence>
<dbReference type="Pfam" id="PF00106">
    <property type="entry name" value="adh_short"/>
    <property type="match status" value="1"/>
</dbReference>
<gene>
    <name evidence="4" type="ORF">GTP41_03785</name>
</gene>
<dbReference type="PANTHER" id="PTHR42760">
    <property type="entry name" value="SHORT-CHAIN DEHYDROGENASES/REDUCTASES FAMILY MEMBER"/>
    <property type="match status" value="1"/>
</dbReference>
<proteinExistence type="inferred from homology"/>
<evidence type="ECO:0000256" key="3">
    <source>
        <dbReference type="RuleBase" id="RU000363"/>
    </source>
</evidence>
<comment type="caution">
    <text evidence="4">The sequence shown here is derived from an EMBL/GenBank/DDBJ whole genome shotgun (WGS) entry which is preliminary data.</text>
</comment>
<dbReference type="Gene3D" id="3.40.50.720">
    <property type="entry name" value="NAD(P)-binding Rossmann-like Domain"/>
    <property type="match status" value="1"/>
</dbReference>
<comment type="similarity">
    <text evidence="1 3">Belongs to the short-chain dehydrogenases/reductases (SDR) family.</text>
</comment>
<dbReference type="InterPro" id="IPR002347">
    <property type="entry name" value="SDR_fam"/>
</dbReference>
<name>A0A6N9HED2_9BURK</name>
<keyword evidence="2" id="KW-0560">Oxidoreductase</keyword>